<dbReference type="STRING" id="1120975.SAMN02746064_01219"/>
<dbReference type="InterPro" id="IPR036746">
    <property type="entry name" value="TT1725-like_sf"/>
</dbReference>
<reference evidence="1 2" key="1">
    <citation type="submission" date="2016-11" db="EMBL/GenBank/DDBJ databases">
        <authorList>
            <person name="Jaros S."/>
            <person name="Januszkiewicz K."/>
            <person name="Wedrychowicz H."/>
        </authorList>
    </citation>
    <scope>NUCLEOTIDE SEQUENCE [LARGE SCALE GENOMIC DNA]</scope>
    <source>
        <strain evidence="1 2">DSM 14828</strain>
    </source>
</reference>
<dbReference type="Pfam" id="PF04456">
    <property type="entry name" value="DUF503"/>
    <property type="match status" value="1"/>
</dbReference>
<dbReference type="RefSeq" id="WP_073270198.1">
    <property type="nucleotide sequence ID" value="NZ_FQTU01000007.1"/>
</dbReference>
<protein>
    <recommendedName>
        <fullName evidence="3">DUF503 domain-containing protein</fullName>
    </recommendedName>
</protein>
<keyword evidence="2" id="KW-1185">Reference proteome</keyword>
<dbReference type="Gene3D" id="3.30.70.1120">
    <property type="entry name" value="TT1725-like"/>
    <property type="match status" value="1"/>
</dbReference>
<dbReference type="InterPro" id="IPR007546">
    <property type="entry name" value="DUF503"/>
</dbReference>
<dbReference type="SUPFAM" id="SSF103007">
    <property type="entry name" value="Hypothetical protein TT1725"/>
    <property type="match status" value="1"/>
</dbReference>
<name>A0A1M4WF52_9FIRM</name>
<dbReference type="EMBL" id="FQTU01000007">
    <property type="protein sequence ID" value="SHE79844.1"/>
    <property type="molecule type" value="Genomic_DNA"/>
</dbReference>
<accession>A0A1M4WF52</accession>
<dbReference type="PANTHER" id="PTHR36441">
    <property type="entry name" value="HYPOTHETICAL CYTOSOLIC PROTEIN"/>
    <property type="match status" value="1"/>
</dbReference>
<evidence type="ECO:0000313" key="1">
    <source>
        <dbReference type="EMBL" id="SHE79844.1"/>
    </source>
</evidence>
<evidence type="ECO:0008006" key="3">
    <source>
        <dbReference type="Google" id="ProtNLM"/>
    </source>
</evidence>
<dbReference type="AlphaFoldDB" id="A0A1M4WF52"/>
<gene>
    <name evidence="1" type="ORF">SAMN02746064_01219</name>
</gene>
<dbReference type="OrthoDB" id="9809023at2"/>
<dbReference type="PANTHER" id="PTHR36441:SF1">
    <property type="entry name" value="DUF503 DOMAIN-CONTAINING PROTEIN"/>
    <property type="match status" value="1"/>
</dbReference>
<organism evidence="1 2">
    <name type="scientific">Alkalibacter saccharofermentans DSM 14828</name>
    <dbReference type="NCBI Taxonomy" id="1120975"/>
    <lineage>
        <taxon>Bacteria</taxon>
        <taxon>Bacillati</taxon>
        <taxon>Bacillota</taxon>
        <taxon>Clostridia</taxon>
        <taxon>Eubacteriales</taxon>
        <taxon>Eubacteriaceae</taxon>
        <taxon>Alkalibacter</taxon>
    </lineage>
</organism>
<sequence>MFIAGCEVEFLIYESGSLKEKRSVVKSLINKIKSRFAISVIESGDNDLWKKGKIGFSFCSLSQVGIDQKLDKILELIEQENRIEVVEIKNEIMKI</sequence>
<evidence type="ECO:0000313" key="2">
    <source>
        <dbReference type="Proteomes" id="UP000184251"/>
    </source>
</evidence>
<proteinExistence type="predicted"/>
<dbReference type="Proteomes" id="UP000184251">
    <property type="component" value="Unassembled WGS sequence"/>
</dbReference>